<dbReference type="RefSeq" id="WP_146779665.1">
    <property type="nucleotide sequence ID" value="NZ_CP042434.1"/>
</dbReference>
<dbReference type="Gene3D" id="3.20.20.80">
    <property type="entry name" value="Glycosidases"/>
    <property type="match status" value="1"/>
</dbReference>
<protein>
    <submittedName>
        <fullName evidence="6">Cellulase family glycosylhydrolase</fullName>
    </submittedName>
</protein>
<accession>A0A5B8VH29</accession>
<dbReference type="OrthoDB" id="9774262at2"/>
<evidence type="ECO:0000313" key="6">
    <source>
        <dbReference type="EMBL" id="QEC70401.1"/>
    </source>
</evidence>
<dbReference type="SUPFAM" id="SSF51445">
    <property type="entry name" value="(Trans)glycosidases"/>
    <property type="match status" value="1"/>
</dbReference>
<dbReference type="Proteomes" id="UP000321291">
    <property type="component" value="Chromosome"/>
</dbReference>
<evidence type="ECO:0000256" key="3">
    <source>
        <dbReference type="RuleBase" id="RU361153"/>
    </source>
</evidence>
<reference evidence="6 7" key="1">
    <citation type="journal article" date="2017" name="Int. J. Syst. Evol. Microbiol.">
        <title>Arachidicoccus ginsenosidivorans sp. nov., with ginsenoside-converting activity isolated from ginseng cultivating soil.</title>
        <authorList>
            <person name="Siddiqi M.Z."/>
            <person name="Aslam Z."/>
            <person name="Im W.T."/>
        </authorList>
    </citation>
    <scope>NUCLEOTIDE SEQUENCE [LARGE SCALE GENOMIC DNA]</scope>
    <source>
        <strain evidence="6 7">Gsoil 809</strain>
    </source>
</reference>
<gene>
    <name evidence="6" type="ORF">FSB73_00415</name>
</gene>
<dbReference type="EMBL" id="CP042434">
    <property type="protein sequence ID" value="QEC70401.1"/>
    <property type="molecule type" value="Genomic_DNA"/>
</dbReference>
<feature type="transmembrane region" description="Helical" evidence="4">
    <location>
        <begin position="40"/>
        <end position="60"/>
    </location>
</feature>
<dbReference type="GO" id="GO:0000272">
    <property type="term" value="P:polysaccharide catabolic process"/>
    <property type="evidence" value="ECO:0007669"/>
    <property type="project" value="InterPro"/>
</dbReference>
<name>A0A5B8VH29_9BACT</name>
<feature type="domain" description="Glycoside hydrolase family 5" evidence="5">
    <location>
        <begin position="203"/>
        <end position="361"/>
    </location>
</feature>
<organism evidence="6 7">
    <name type="scientific">Arachidicoccus ginsenosidivorans</name>
    <dbReference type="NCBI Taxonomy" id="496057"/>
    <lineage>
        <taxon>Bacteria</taxon>
        <taxon>Pseudomonadati</taxon>
        <taxon>Bacteroidota</taxon>
        <taxon>Chitinophagia</taxon>
        <taxon>Chitinophagales</taxon>
        <taxon>Chitinophagaceae</taxon>
        <taxon>Arachidicoccus</taxon>
    </lineage>
</organism>
<keyword evidence="2 3" id="KW-0326">Glycosidase</keyword>
<dbReference type="AlphaFoldDB" id="A0A5B8VH29"/>
<evidence type="ECO:0000313" key="7">
    <source>
        <dbReference type="Proteomes" id="UP000321291"/>
    </source>
</evidence>
<keyword evidence="4" id="KW-0472">Membrane</keyword>
<keyword evidence="4" id="KW-1133">Transmembrane helix</keyword>
<evidence type="ECO:0000256" key="1">
    <source>
        <dbReference type="ARBA" id="ARBA00022801"/>
    </source>
</evidence>
<keyword evidence="4" id="KW-0812">Transmembrane</keyword>
<evidence type="ECO:0000256" key="2">
    <source>
        <dbReference type="ARBA" id="ARBA00023295"/>
    </source>
</evidence>
<dbReference type="InterPro" id="IPR001547">
    <property type="entry name" value="Glyco_hydro_5"/>
</dbReference>
<dbReference type="Pfam" id="PF00150">
    <property type="entry name" value="Cellulase"/>
    <property type="match status" value="1"/>
</dbReference>
<evidence type="ECO:0000256" key="4">
    <source>
        <dbReference type="SAM" id="Phobius"/>
    </source>
</evidence>
<keyword evidence="7" id="KW-1185">Reference proteome</keyword>
<dbReference type="GO" id="GO:0004553">
    <property type="term" value="F:hydrolase activity, hydrolyzing O-glycosyl compounds"/>
    <property type="evidence" value="ECO:0007669"/>
    <property type="project" value="InterPro"/>
</dbReference>
<dbReference type="InterPro" id="IPR017853">
    <property type="entry name" value="GH"/>
</dbReference>
<dbReference type="KEGG" id="agi:FSB73_00415"/>
<comment type="similarity">
    <text evidence="3">Belongs to the glycosyl hydrolase 5 (cellulase A) family.</text>
</comment>
<evidence type="ECO:0000259" key="5">
    <source>
        <dbReference type="Pfam" id="PF00150"/>
    </source>
</evidence>
<proteinExistence type="inferred from homology"/>
<keyword evidence="1 3" id="KW-0378">Hydrolase</keyword>
<sequence>MGIKRTKNSIKVVLHPFINACLNIKKHLPLITFTAHNRKVIRSVIGASCFIFIFGILVSACFELSNAAENKSVRATLSTRTNFKNSVWSVEKAGEWYSLSGWRIGANYIPSNAINQLEMWQEETFSPSLIDKEFQLAEDIGFNTMRVFLHSIAWKEDPKGFKKRMDQFLTIAERHHIKPMFVFFDDCWNKQGYPGKQPEPKVGIHNSGWLQDPGQPTSEDPSTFSELKRYVTDILTSFKHDDRVLAWDLYNEPGNSGKGNKSLPLLKAVFKWAQAVRPDQPITAGLWKWDLDELNKFQMANSDIITYHDYEKPEWHKRVIELLKTNGKPLFCTEYMARTKGSLFSNTLPMLKRENVSAINWGFVEGKTNTKYAWDTPMPDGREPDLWFHDILRKNYTPYNRQEVELIKKLNGKIVR</sequence>